<comment type="caution">
    <text evidence="2">The sequence shown here is derived from an EMBL/GenBank/DDBJ whole genome shotgun (WGS) entry which is preliminary data.</text>
</comment>
<dbReference type="Gene3D" id="2.40.10.10">
    <property type="entry name" value="Trypsin-like serine proteases"/>
    <property type="match status" value="1"/>
</dbReference>
<dbReference type="RefSeq" id="WP_009223185.1">
    <property type="nucleotide sequence ID" value="NZ_CBCSKM010000026.1"/>
</dbReference>
<evidence type="ECO:0000313" key="2">
    <source>
        <dbReference type="EMBL" id="MEA3569443.1"/>
    </source>
</evidence>
<evidence type="ECO:0000313" key="3">
    <source>
        <dbReference type="Proteomes" id="UP001292216"/>
    </source>
</evidence>
<keyword evidence="3" id="KW-1185">Reference proteome</keyword>
<keyword evidence="1" id="KW-0645">Protease</keyword>
<name>A0ABU5PHM3_9BACL</name>
<keyword evidence="1" id="KW-0378">Hydrolase</keyword>
<proteinExistence type="predicted"/>
<dbReference type="SUPFAM" id="SSF50494">
    <property type="entry name" value="Trypsin-like serine proteases"/>
    <property type="match status" value="1"/>
</dbReference>
<gene>
    <name evidence="2" type="ORF">U9M73_05455</name>
</gene>
<dbReference type="InterPro" id="IPR009003">
    <property type="entry name" value="Peptidase_S1_PA"/>
</dbReference>
<dbReference type="Proteomes" id="UP001292216">
    <property type="component" value="Unassembled WGS sequence"/>
</dbReference>
<sequence length="367" mass="39845">MASFRRAYLLKQRIAGKMLKMKGVHGVGVGLRDPKRPKRGAAIIVYADPLTTAAAAKQNKSTRTTALPRYLKPRAGVPFRIVRSPRFCKRAGNGNGGRFTRRIRPVMAGYSVGTSDSSGTVGLIVSGDASGCQRLILSNNHVLVDNNTRRFSATLQPGGADGGTIAKDRIGQLDRFVKLSRKRANYIDAATAKPLRRSLLKPAYAVFGIVPGHVRSYKIGDRLKKVGRTTGVVTGTVESIHTDVQVDYGDYGNLGMITFKNQSVIRGKRPVSLEGDSGSVWLTRKGNLATAVNFAGSENGLLSISYPIEWFMQVFGARVAKPGSGRLLRSGRGNSKKFMCIRPLPAKLVQSLRPITASPRPLRRRTT</sequence>
<dbReference type="InterPro" id="IPR043504">
    <property type="entry name" value="Peptidase_S1_PA_chymotrypsin"/>
</dbReference>
<protein>
    <submittedName>
        <fullName evidence="2">Uncharacterized protein</fullName>
    </submittedName>
</protein>
<accession>A0ABU5PHM3</accession>
<organism evidence="2 3">
    <name type="scientific">Paenibacillus phoenicis</name>
    <dbReference type="NCBI Taxonomy" id="554117"/>
    <lineage>
        <taxon>Bacteria</taxon>
        <taxon>Bacillati</taxon>
        <taxon>Bacillota</taxon>
        <taxon>Bacilli</taxon>
        <taxon>Bacillales</taxon>
        <taxon>Paenibacillaceae</taxon>
        <taxon>Paenibacillus</taxon>
    </lineage>
</organism>
<reference evidence="2 3" key="1">
    <citation type="submission" date="2023-12" db="EMBL/GenBank/DDBJ databases">
        <title>Whole genome sequencing of Paenibacillus phoenicis isolated from the Phoenix Mars Lander spacecraft assembly facility.</title>
        <authorList>
            <person name="Garcia A."/>
            <person name="Venkateswaran K."/>
        </authorList>
    </citation>
    <scope>NUCLEOTIDE SEQUENCE [LARGE SCALE GENOMIC DNA]</scope>
    <source>
        <strain evidence="2 3">3PO2SA</strain>
    </source>
</reference>
<keyword evidence="1" id="KW-0720">Serine protease</keyword>
<evidence type="ECO:0000256" key="1">
    <source>
        <dbReference type="ARBA" id="ARBA00022825"/>
    </source>
</evidence>
<dbReference type="EMBL" id="JAYERP010000001">
    <property type="protein sequence ID" value="MEA3569443.1"/>
    <property type="molecule type" value="Genomic_DNA"/>
</dbReference>